<dbReference type="AlphaFoldDB" id="A0A3S0P9K2"/>
<evidence type="ECO:0000256" key="1">
    <source>
        <dbReference type="ARBA" id="ARBA00023015"/>
    </source>
</evidence>
<name>A0A3S0P9K2_9BACT</name>
<sequence>MILRRYCYILLAFVIVSSGLSCVPHKNESEKFTAIADSCNKADNSLLALQYYIKGFIAAKNEGNDYLAMRCAGYISILYNSFGNVDGCLQYNKIGYELSVKQNAVIEESAFLSNFVTYYCNIKDSVKARIYYDKLINLRMEKGKLKYEYFCIYEYARILRCVGNYAEAVKAHKKALAYAMRNNMCDIYVLFQNSEIGNLMILQHKYREAAEIGDSCLKEATRLGNKELMLNSYIMLADAYVGLHDKEKAYEYLEKHYSMNNKVYNMPKFFSLQNDLYQYEATIHKQRISKLTIAIIAIATIAAILILLVLIIFSKNRALRKVQIIVVNTDKEIIKQEKENRKTLSIENTQSQHVAHYVIPIDKKDELYHNIKNVLSDLSMISDTDFNINKLAEVTNSNVKYVSVVINEKFGKSFKNVLNEYRVKEACKMLSDNKYGHFTIRTIYENVGYRNAASFIRAFKNVKGMTPSIYQRICKENPRCDK</sequence>
<protein>
    <submittedName>
        <fullName evidence="6">AraC family transcriptional regulator</fullName>
    </submittedName>
</protein>
<dbReference type="PANTHER" id="PTHR43280">
    <property type="entry name" value="ARAC-FAMILY TRANSCRIPTIONAL REGULATOR"/>
    <property type="match status" value="1"/>
</dbReference>
<dbReference type="GO" id="GO:0003700">
    <property type="term" value="F:DNA-binding transcription factor activity"/>
    <property type="evidence" value="ECO:0007669"/>
    <property type="project" value="InterPro"/>
</dbReference>
<dbReference type="Pfam" id="PF12833">
    <property type="entry name" value="HTH_18"/>
    <property type="match status" value="1"/>
</dbReference>
<dbReference type="GO" id="GO:0043565">
    <property type="term" value="F:sequence-specific DNA binding"/>
    <property type="evidence" value="ECO:0007669"/>
    <property type="project" value="InterPro"/>
</dbReference>
<dbReference type="InterPro" id="IPR011990">
    <property type="entry name" value="TPR-like_helical_dom_sf"/>
</dbReference>
<keyword evidence="1" id="KW-0805">Transcription regulation</keyword>
<keyword evidence="3" id="KW-0804">Transcription</keyword>
<evidence type="ECO:0000256" key="3">
    <source>
        <dbReference type="ARBA" id="ARBA00023163"/>
    </source>
</evidence>
<feature type="domain" description="HTH araC/xylS-type" evidence="5">
    <location>
        <begin position="365"/>
        <end position="473"/>
    </location>
</feature>
<dbReference type="SUPFAM" id="SSF48452">
    <property type="entry name" value="TPR-like"/>
    <property type="match status" value="1"/>
</dbReference>
<gene>
    <name evidence="6" type="ORF">EHV08_11340</name>
</gene>
<keyword evidence="4" id="KW-0472">Membrane</keyword>
<dbReference type="RefSeq" id="WP_126679366.1">
    <property type="nucleotide sequence ID" value="NZ_CAUUVU010000005.1"/>
</dbReference>
<keyword evidence="4" id="KW-1133">Transmembrane helix</keyword>
<accession>A0A3S0P9K2</accession>
<dbReference type="Gene3D" id="1.25.40.10">
    <property type="entry name" value="Tetratricopeptide repeat domain"/>
    <property type="match status" value="2"/>
</dbReference>
<feature type="transmembrane region" description="Helical" evidence="4">
    <location>
        <begin position="291"/>
        <end position="313"/>
    </location>
</feature>
<keyword evidence="4" id="KW-0812">Transmembrane</keyword>
<evidence type="ECO:0000256" key="4">
    <source>
        <dbReference type="SAM" id="Phobius"/>
    </source>
</evidence>
<evidence type="ECO:0000256" key="2">
    <source>
        <dbReference type="ARBA" id="ARBA00023125"/>
    </source>
</evidence>
<keyword evidence="7" id="KW-1185">Reference proteome</keyword>
<dbReference type="Gene3D" id="1.10.10.60">
    <property type="entry name" value="Homeodomain-like"/>
    <property type="match status" value="2"/>
</dbReference>
<dbReference type="EMBL" id="RYYU01000001">
    <property type="protein sequence ID" value="RUL60276.1"/>
    <property type="molecule type" value="Genomic_DNA"/>
</dbReference>
<dbReference type="PANTHER" id="PTHR43280:SF29">
    <property type="entry name" value="ARAC-FAMILY TRANSCRIPTIONAL REGULATOR"/>
    <property type="match status" value="1"/>
</dbReference>
<organism evidence="6 7">
    <name type="scientific">Prevotella koreensis</name>
    <dbReference type="NCBI Taxonomy" id="2490854"/>
    <lineage>
        <taxon>Bacteria</taxon>
        <taxon>Pseudomonadati</taxon>
        <taxon>Bacteroidota</taxon>
        <taxon>Bacteroidia</taxon>
        <taxon>Bacteroidales</taxon>
        <taxon>Prevotellaceae</taxon>
        <taxon>Prevotella</taxon>
    </lineage>
</organism>
<dbReference type="PROSITE" id="PS01124">
    <property type="entry name" value="HTH_ARAC_FAMILY_2"/>
    <property type="match status" value="1"/>
</dbReference>
<dbReference type="OrthoDB" id="1117518at2"/>
<dbReference type="SUPFAM" id="SSF46689">
    <property type="entry name" value="Homeodomain-like"/>
    <property type="match status" value="1"/>
</dbReference>
<comment type="caution">
    <text evidence="6">The sequence shown here is derived from an EMBL/GenBank/DDBJ whole genome shotgun (WGS) entry which is preliminary data.</text>
</comment>
<evidence type="ECO:0000313" key="6">
    <source>
        <dbReference type="EMBL" id="RUL60276.1"/>
    </source>
</evidence>
<dbReference type="Proteomes" id="UP000278983">
    <property type="component" value="Unassembled WGS sequence"/>
</dbReference>
<reference evidence="6 7" key="1">
    <citation type="submission" date="2018-12" db="EMBL/GenBank/DDBJ databases">
        <title>Genome sequencing of Prevotella sp. KCOM 3155 (= JS262).</title>
        <authorList>
            <person name="Kook J.-K."/>
            <person name="Park S.-N."/>
            <person name="Lim Y.K."/>
        </authorList>
    </citation>
    <scope>NUCLEOTIDE SEQUENCE [LARGE SCALE GENOMIC DNA]</scope>
    <source>
        <strain evidence="6 7">KCOM 3155</strain>
    </source>
</reference>
<dbReference type="InterPro" id="IPR018060">
    <property type="entry name" value="HTH_AraC"/>
</dbReference>
<evidence type="ECO:0000259" key="5">
    <source>
        <dbReference type="PROSITE" id="PS01124"/>
    </source>
</evidence>
<proteinExistence type="predicted"/>
<dbReference type="SMART" id="SM00342">
    <property type="entry name" value="HTH_ARAC"/>
    <property type="match status" value="1"/>
</dbReference>
<keyword evidence="2" id="KW-0238">DNA-binding</keyword>
<dbReference type="InterPro" id="IPR009057">
    <property type="entry name" value="Homeodomain-like_sf"/>
</dbReference>
<dbReference type="PROSITE" id="PS51257">
    <property type="entry name" value="PROKAR_LIPOPROTEIN"/>
    <property type="match status" value="1"/>
</dbReference>
<evidence type="ECO:0000313" key="7">
    <source>
        <dbReference type="Proteomes" id="UP000278983"/>
    </source>
</evidence>